<evidence type="ECO:0000313" key="8">
    <source>
        <dbReference type="Proteomes" id="UP000319801"/>
    </source>
</evidence>
<feature type="chain" id="PRO_5022225611" description="lysozyme" evidence="5">
    <location>
        <begin position="23"/>
        <end position="330"/>
    </location>
</feature>
<dbReference type="GO" id="GO:0031640">
    <property type="term" value="P:killing of cells of another organism"/>
    <property type="evidence" value="ECO:0007669"/>
    <property type="project" value="UniProtKB-KW"/>
</dbReference>
<dbReference type="GO" id="GO:0003796">
    <property type="term" value="F:lysozyme activity"/>
    <property type="evidence" value="ECO:0007669"/>
    <property type="project" value="UniProtKB-EC"/>
</dbReference>
<feature type="compositionally biased region" description="Low complexity" evidence="4">
    <location>
        <begin position="163"/>
        <end position="177"/>
    </location>
</feature>
<dbReference type="InterPro" id="IPR019799">
    <property type="entry name" value="Glyco_hydro_22_CS"/>
</dbReference>
<dbReference type="OrthoDB" id="17373at2759"/>
<keyword evidence="2" id="KW-0081">Bacteriolytic enzyme</keyword>
<dbReference type="PANTHER" id="PTHR11407:SF63">
    <property type="entry name" value="LYSOZYME C"/>
    <property type="match status" value="1"/>
</dbReference>
<gene>
    <name evidence="7" type="ORF">Baya_1409</name>
</gene>
<evidence type="ECO:0000313" key="7">
    <source>
        <dbReference type="EMBL" id="TSK18029.1"/>
    </source>
</evidence>
<evidence type="ECO:0000259" key="6">
    <source>
        <dbReference type="PROSITE" id="PS00128"/>
    </source>
</evidence>
<keyword evidence="5" id="KW-0732">Signal</keyword>
<dbReference type="SMART" id="SM00263">
    <property type="entry name" value="LYZ1"/>
    <property type="match status" value="1"/>
</dbReference>
<accession>A0A556TL04</accession>
<sequence>MGLRVELEMLVFLLLLNPLISGGLLMPKCKLVEELNLIVPQDVVDRENLLAELTCRAEIAAQFETSRKNQVSSQDFSKVRKTRDAFQTTDSPITTNPVAKSRSIPDLDSSTNPPRKSNTNPPPENTINPRLDSATKQPPKSNTNPPPKSTMNPSLDLSTKQMPKSNTNPPPKNTINPRLDSSTKPPPKSNTPTKQSKNLLSKLGNNPQEPVIKVAKEEMYPPFNSTPMQGATPSPPNFNSTYMSPRRRRGLNGLLTLYGVFQLADRVACTTSAKKPSFNVCKLQCDKLTDDDITDDINCALTILKTGSRMLKNTCPNMDAAKYLAECQNP</sequence>
<proteinExistence type="predicted"/>
<feature type="signal peptide" evidence="5">
    <location>
        <begin position="1"/>
        <end position="22"/>
    </location>
</feature>
<dbReference type="PROSITE" id="PS51348">
    <property type="entry name" value="GLYCOSYL_HYDROL_F22_2"/>
    <property type="match status" value="1"/>
</dbReference>
<feature type="region of interest" description="Disordered" evidence="4">
    <location>
        <begin position="66"/>
        <end position="207"/>
    </location>
</feature>
<dbReference type="GO" id="GO:0042742">
    <property type="term" value="P:defense response to bacterium"/>
    <property type="evidence" value="ECO:0007669"/>
    <property type="project" value="UniProtKB-KW"/>
</dbReference>
<evidence type="ECO:0000256" key="4">
    <source>
        <dbReference type="SAM" id="MobiDB-lite"/>
    </source>
</evidence>
<feature type="compositionally biased region" description="Polar residues" evidence="4">
    <location>
        <begin position="85"/>
        <end position="98"/>
    </location>
</feature>
<dbReference type="AlphaFoldDB" id="A0A556TL04"/>
<organism evidence="7 8">
    <name type="scientific">Bagarius yarrelli</name>
    <name type="common">Goonch</name>
    <name type="synonym">Bagrus yarrelli</name>
    <dbReference type="NCBI Taxonomy" id="175774"/>
    <lineage>
        <taxon>Eukaryota</taxon>
        <taxon>Metazoa</taxon>
        <taxon>Chordata</taxon>
        <taxon>Craniata</taxon>
        <taxon>Vertebrata</taxon>
        <taxon>Euteleostomi</taxon>
        <taxon>Actinopterygii</taxon>
        <taxon>Neopterygii</taxon>
        <taxon>Teleostei</taxon>
        <taxon>Ostariophysi</taxon>
        <taxon>Siluriformes</taxon>
        <taxon>Sisoridae</taxon>
        <taxon>Sisorinae</taxon>
        <taxon>Bagarius</taxon>
    </lineage>
</organism>
<feature type="domain" description="Glycosyl hydrolases family 22 (GH22)" evidence="6">
    <location>
        <begin position="281"/>
        <end position="299"/>
    </location>
</feature>
<keyword evidence="2" id="KW-0929">Antimicrobial</keyword>
<dbReference type="Gene3D" id="1.10.530.10">
    <property type="match status" value="1"/>
</dbReference>
<dbReference type="InterPro" id="IPR023346">
    <property type="entry name" value="Lysozyme-like_dom_sf"/>
</dbReference>
<evidence type="ECO:0000256" key="3">
    <source>
        <dbReference type="ARBA" id="ARBA00023157"/>
    </source>
</evidence>
<comment type="caution">
    <text evidence="7">The sequence shown here is derived from an EMBL/GenBank/DDBJ whole genome shotgun (WGS) entry which is preliminary data.</text>
</comment>
<evidence type="ECO:0000256" key="5">
    <source>
        <dbReference type="SAM" id="SignalP"/>
    </source>
</evidence>
<evidence type="ECO:0000256" key="1">
    <source>
        <dbReference type="ARBA" id="ARBA00012732"/>
    </source>
</evidence>
<evidence type="ECO:0000256" key="2">
    <source>
        <dbReference type="ARBA" id="ARBA00022638"/>
    </source>
</evidence>
<dbReference type="EMBL" id="VCAZ01000004">
    <property type="protein sequence ID" value="TSK18029.1"/>
    <property type="molecule type" value="Genomic_DNA"/>
</dbReference>
<dbReference type="InterPro" id="IPR001916">
    <property type="entry name" value="Glyco_hydro_22"/>
</dbReference>
<name>A0A556TL04_BAGYA</name>
<keyword evidence="8" id="KW-1185">Reference proteome</keyword>
<dbReference type="Pfam" id="PF00062">
    <property type="entry name" value="Lys"/>
    <property type="match status" value="1"/>
</dbReference>
<keyword evidence="3" id="KW-1015">Disulfide bond</keyword>
<dbReference type="PANTHER" id="PTHR11407">
    <property type="entry name" value="LYSOZYME C"/>
    <property type="match status" value="1"/>
</dbReference>
<reference evidence="7 8" key="1">
    <citation type="journal article" date="2019" name="Genome Biol. Evol.">
        <title>Whole-Genome Sequencing of the Giant Devil Catfish, Bagarius yarrelli.</title>
        <authorList>
            <person name="Jiang W."/>
            <person name="Lv Y."/>
            <person name="Cheng L."/>
            <person name="Yang K."/>
            <person name="Chao B."/>
            <person name="Wang X."/>
            <person name="Li Y."/>
            <person name="Pan X."/>
            <person name="You X."/>
            <person name="Zhang Y."/>
            <person name="Yang J."/>
            <person name="Li J."/>
            <person name="Zhang X."/>
            <person name="Liu S."/>
            <person name="Sun C."/>
            <person name="Yang J."/>
            <person name="Shi Q."/>
        </authorList>
    </citation>
    <scope>NUCLEOTIDE SEQUENCE [LARGE SCALE GENOMIC DNA]</scope>
    <source>
        <strain evidence="7">JWS20170419001</strain>
        <tissue evidence="7">Muscle</tissue>
    </source>
</reference>
<dbReference type="PROSITE" id="PS00128">
    <property type="entry name" value="GLYCOSYL_HYDROL_F22_1"/>
    <property type="match status" value="1"/>
</dbReference>
<dbReference type="Proteomes" id="UP000319801">
    <property type="component" value="Unassembled WGS sequence"/>
</dbReference>
<dbReference type="SUPFAM" id="SSF53955">
    <property type="entry name" value="Lysozyme-like"/>
    <property type="match status" value="1"/>
</dbReference>
<feature type="compositionally biased region" description="Polar residues" evidence="4">
    <location>
        <begin position="108"/>
        <end position="117"/>
    </location>
</feature>
<dbReference type="EC" id="3.2.1.17" evidence="1"/>
<protein>
    <recommendedName>
        <fullName evidence="1">lysozyme</fullName>
        <ecNumber evidence="1">3.2.1.17</ecNumber>
    </recommendedName>
</protein>
<feature type="compositionally biased region" description="Polar residues" evidence="4">
    <location>
        <begin position="151"/>
        <end position="162"/>
    </location>
</feature>